<dbReference type="Proteomes" id="UP000805704">
    <property type="component" value="Chromosome 22"/>
</dbReference>
<sequence length="50" mass="5604">QIPCKDPSTLTSTAGGAKADLNLCSEAPVQFKRYYEHINEPHQCTECRHD</sequence>
<evidence type="ECO:0000313" key="2">
    <source>
        <dbReference type="Proteomes" id="UP000805704"/>
    </source>
</evidence>
<keyword evidence="2" id="KW-1185">Reference proteome</keyword>
<accession>A0ACB7EUA4</accession>
<feature type="non-terminal residue" evidence="1">
    <location>
        <position position="1"/>
    </location>
</feature>
<name>A0ACB7EUA4_NIBAL</name>
<reference evidence="1" key="1">
    <citation type="submission" date="2020-04" db="EMBL/GenBank/DDBJ databases">
        <title>A chromosome-scale assembly and high-density genetic map of the yellow drum (Nibea albiflora) genome.</title>
        <authorList>
            <person name="Xu D."/>
            <person name="Zhang W."/>
            <person name="Chen R."/>
            <person name="Tan P."/>
            <person name="Wang L."/>
            <person name="Song H."/>
            <person name="Tian L."/>
            <person name="Zhu Q."/>
            <person name="Wang B."/>
        </authorList>
    </citation>
    <scope>NUCLEOTIDE SEQUENCE</scope>
    <source>
        <strain evidence="1">ZJHYS-2018</strain>
    </source>
</reference>
<proteinExistence type="predicted"/>
<comment type="caution">
    <text evidence="1">The sequence shown here is derived from an EMBL/GenBank/DDBJ whole genome shotgun (WGS) entry which is preliminary data.</text>
</comment>
<protein>
    <submittedName>
        <fullName evidence="1">Uncharacterized protein</fullName>
    </submittedName>
</protein>
<evidence type="ECO:0000313" key="1">
    <source>
        <dbReference type="EMBL" id="KAG8005813.1"/>
    </source>
</evidence>
<gene>
    <name evidence="1" type="ORF">GBF38_001807</name>
</gene>
<dbReference type="EMBL" id="CM024810">
    <property type="protein sequence ID" value="KAG8005813.1"/>
    <property type="molecule type" value="Genomic_DNA"/>
</dbReference>
<organism evidence="1 2">
    <name type="scientific">Nibea albiflora</name>
    <name type="common">Yellow drum</name>
    <name type="synonym">Corvina albiflora</name>
    <dbReference type="NCBI Taxonomy" id="240163"/>
    <lineage>
        <taxon>Eukaryota</taxon>
        <taxon>Metazoa</taxon>
        <taxon>Chordata</taxon>
        <taxon>Craniata</taxon>
        <taxon>Vertebrata</taxon>
        <taxon>Euteleostomi</taxon>
        <taxon>Actinopterygii</taxon>
        <taxon>Neopterygii</taxon>
        <taxon>Teleostei</taxon>
        <taxon>Neoteleostei</taxon>
        <taxon>Acanthomorphata</taxon>
        <taxon>Eupercaria</taxon>
        <taxon>Sciaenidae</taxon>
        <taxon>Nibea</taxon>
    </lineage>
</organism>